<proteinExistence type="predicted"/>
<evidence type="ECO:0000313" key="4">
    <source>
        <dbReference type="Proteomes" id="UP000028547"/>
    </source>
</evidence>
<name>A0A084T2E2_9BACT</name>
<feature type="coiled-coil region" evidence="1">
    <location>
        <begin position="38"/>
        <end position="72"/>
    </location>
</feature>
<dbReference type="AlphaFoldDB" id="A0A084T2E2"/>
<sequence length="174" mass="18104">MFDTNENDPISPAMRALLEVFSTELSEVKFPDVDAEVLEEAASRVRAQAEAVAKAQAALEAARQVLAEGQDALVQKGQRALAYARVFAEEDAELSTKLEAISLPRAGRKVARADGGVVAEAPAQGDESAPKRRGRPPKSRPSAPLFAEGSAPEAVAAALESAETAPVAARSAAA</sequence>
<evidence type="ECO:0000313" key="3">
    <source>
        <dbReference type="EMBL" id="KFA94877.1"/>
    </source>
</evidence>
<organism evidence="3 4">
    <name type="scientific">Archangium violaceum Cb vi76</name>
    <dbReference type="NCBI Taxonomy" id="1406225"/>
    <lineage>
        <taxon>Bacteria</taxon>
        <taxon>Pseudomonadati</taxon>
        <taxon>Myxococcota</taxon>
        <taxon>Myxococcia</taxon>
        <taxon>Myxococcales</taxon>
        <taxon>Cystobacterineae</taxon>
        <taxon>Archangiaceae</taxon>
        <taxon>Archangium</taxon>
    </lineage>
</organism>
<protein>
    <submittedName>
        <fullName evidence="3">Uncharacterized protein</fullName>
    </submittedName>
</protein>
<comment type="caution">
    <text evidence="3">The sequence shown here is derived from an EMBL/GenBank/DDBJ whole genome shotgun (WGS) entry which is preliminary data.</text>
</comment>
<evidence type="ECO:0000256" key="2">
    <source>
        <dbReference type="SAM" id="MobiDB-lite"/>
    </source>
</evidence>
<keyword evidence="1" id="KW-0175">Coiled coil</keyword>
<dbReference type="Proteomes" id="UP000028547">
    <property type="component" value="Unassembled WGS sequence"/>
</dbReference>
<gene>
    <name evidence="3" type="ORF">Q664_00540</name>
</gene>
<evidence type="ECO:0000256" key="1">
    <source>
        <dbReference type="SAM" id="Coils"/>
    </source>
</evidence>
<accession>A0A084T2E2</accession>
<reference evidence="3 4" key="1">
    <citation type="submission" date="2014-07" db="EMBL/GenBank/DDBJ databases">
        <title>Draft Genome Sequence of Gephyronic Acid Producer, Cystobacter violaceus Strain Cb vi76.</title>
        <authorList>
            <person name="Stevens D.C."/>
            <person name="Young J."/>
            <person name="Carmichael R."/>
            <person name="Tan J."/>
            <person name="Taylor R.E."/>
        </authorList>
    </citation>
    <scope>NUCLEOTIDE SEQUENCE [LARGE SCALE GENOMIC DNA]</scope>
    <source>
        <strain evidence="3 4">Cb vi76</strain>
    </source>
</reference>
<feature type="region of interest" description="Disordered" evidence="2">
    <location>
        <begin position="113"/>
        <end position="154"/>
    </location>
</feature>
<dbReference type="EMBL" id="JPMI01000003">
    <property type="protein sequence ID" value="KFA94877.1"/>
    <property type="molecule type" value="Genomic_DNA"/>
</dbReference>
<feature type="compositionally biased region" description="Low complexity" evidence="2">
    <location>
        <begin position="140"/>
        <end position="154"/>
    </location>
</feature>
<dbReference type="RefSeq" id="WP_043388488.1">
    <property type="nucleotide sequence ID" value="NZ_JPMI01000003.1"/>
</dbReference>